<dbReference type="Gene3D" id="3.90.550.20">
    <property type="match status" value="1"/>
</dbReference>
<accession>A0AAW5ULC2</accession>
<name>A0AAW5ULC2_9BACT</name>
<evidence type="ECO:0000313" key="2">
    <source>
        <dbReference type="EMBL" id="MCW4154627.1"/>
    </source>
</evidence>
<dbReference type="GO" id="GO:0051999">
    <property type="term" value="P:mannosyl-inositol phosphorylceramide biosynthetic process"/>
    <property type="evidence" value="ECO:0007669"/>
    <property type="project" value="TreeGrafter"/>
</dbReference>
<dbReference type="GO" id="GO:0000030">
    <property type="term" value="F:mannosyltransferase activity"/>
    <property type="evidence" value="ECO:0007669"/>
    <property type="project" value="TreeGrafter"/>
</dbReference>
<dbReference type="InterPro" id="IPR029044">
    <property type="entry name" value="Nucleotide-diphossugar_trans"/>
</dbReference>
<dbReference type="RefSeq" id="WP_264899363.1">
    <property type="nucleotide sequence ID" value="NZ_CATKVV010000003.1"/>
</dbReference>
<proteinExistence type="predicted"/>
<dbReference type="InterPro" id="IPR007577">
    <property type="entry name" value="GlycoTrfase_DXD_sugar-bd_CS"/>
</dbReference>
<comment type="caution">
    <text evidence="2">The sequence shown here is derived from an EMBL/GenBank/DDBJ whole genome shotgun (WGS) entry which is preliminary data.</text>
</comment>
<sequence>MIPKVIHYFWFGGNPIPPLVEKCIESWKHFMPDYEIKRWDESNFDVHQFAYTHEAYLAKKWAYVSDYARMKVLYEEGGVYLDTDVELVKSLDSILVNGAFMACERKSNQPPYPGVNTGLGIAVEPGHPIYKAVLSYYENIHFEGASGGLTVVEHVTSVLIEHGLKPTSDMQVVKGITIYPPEYFCPFDKFNRIAITPKTVAIHHYAGTWIGKENQWKKIIAKMLGPYITYAIVKLKAFLRNLKKKEKK</sequence>
<dbReference type="PANTHER" id="PTHR32385">
    <property type="entry name" value="MANNOSYL PHOSPHORYLINOSITOL CERAMIDE SYNTHASE"/>
    <property type="match status" value="1"/>
</dbReference>
<dbReference type="PANTHER" id="PTHR32385:SF15">
    <property type="entry name" value="INOSITOL PHOSPHOCERAMIDE MANNOSYLTRANSFERASE 1"/>
    <property type="match status" value="1"/>
</dbReference>
<organism evidence="2 3">
    <name type="scientific">Segatella copri</name>
    <dbReference type="NCBI Taxonomy" id="165179"/>
    <lineage>
        <taxon>Bacteria</taxon>
        <taxon>Pseudomonadati</taxon>
        <taxon>Bacteroidota</taxon>
        <taxon>Bacteroidia</taxon>
        <taxon>Bacteroidales</taxon>
        <taxon>Prevotellaceae</taxon>
        <taxon>Segatella</taxon>
    </lineage>
</organism>
<protein>
    <submittedName>
        <fullName evidence="2">Glycosyltransferase</fullName>
    </submittedName>
</protein>
<reference evidence="2" key="1">
    <citation type="submission" date="2022-11" db="EMBL/GenBank/DDBJ databases">
        <title>Genomic repertoires linked with pathogenic potency of arthritogenic Prevotella copri isolated from the gut of rheumatoid arthritis patients.</title>
        <authorList>
            <person name="Nii T."/>
            <person name="Maeda Y."/>
            <person name="Motooka D."/>
            <person name="Naito M."/>
            <person name="Matsumoto Y."/>
            <person name="Ogawa T."/>
            <person name="Oguro-Igashira E."/>
            <person name="Kishikawa T."/>
            <person name="Yamashita M."/>
            <person name="Koizumi S."/>
            <person name="Kurakawa T."/>
            <person name="Okumura R."/>
            <person name="Kayama H."/>
            <person name="Murakami M."/>
            <person name="Sakaguchi T."/>
            <person name="Das B."/>
            <person name="Nakamura S."/>
            <person name="Okada Y."/>
            <person name="Kumanogoh A."/>
            <person name="Takeda K."/>
        </authorList>
    </citation>
    <scope>NUCLEOTIDE SEQUENCE</scope>
    <source>
        <strain evidence="2">H012_8</strain>
    </source>
</reference>
<keyword evidence="1" id="KW-0808">Transferase</keyword>
<dbReference type="EMBL" id="JAPDVH010000001">
    <property type="protein sequence ID" value="MCW4154627.1"/>
    <property type="molecule type" value="Genomic_DNA"/>
</dbReference>
<dbReference type="Pfam" id="PF04488">
    <property type="entry name" value="Gly_transf_sug"/>
    <property type="match status" value="1"/>
</dbReference>
<dbReference type="SUPFAM" id="SSF53448">
    <property type="entry name" value="Nucleotide-diphospho-sugar transferases"/>
    <property type="match status" value="1"/>
</dbReference>
<evidence type="ECO:0000256" key="1">
    <source>
        <dbReference type="ARBA" id="ARBA00022679"/>
    </source>
</evidence>
<evidence type="ECO:0000313" key="3">
    <source>
        <dbReference type="Proteomes" id="UP001209168"/>
    </source>
</evidence>
<dbReference type="GO" id="GO:0016020">
    <property type="term" value="C:membrane"/>
    <property type="evidence" value="ECO:0007669"/>
    <property type="project" value="GOC"/>
</dbReference>
<dbReference type="Proteomes" id="UP001209168">
    <property type="component" value="Unassembled WGS sequence"/>
</dbReference>
<dbReference type="InterPro" id="IPR051706">
    <property type="entry name" value="Glycosyltransferase_domain"/>
</dbReference>
<dbReference type="AlphaFoldDB" id="A0AAW5ULC2"/>
<gene>
    <name evidence="2" type="ORF">ONT23_03515</name>
</gene>